<keyword evidence="3" id="KW-1185">Reference proteome</keyword>
<dbReference type="GO" id="GO:0005886">
    <property type="term" value="C:plasma membrane"/>
    <property type="evidence" value="ECO:0007669"/>
    <property type="project" value="TreeGrafter"/>
</dbReference>
<evidence type="ECO:0000313" key="3">
    <source>
        <dbReference type="Proteomes" id="UP001152888"/>
    </source>
</evidence>
<reference evidence="2" key="1">
    <citation type="submission" date="2022-03" db="EMBL/GenBank/DDBJ databases">
        <authorList>
            <person name="Sayadi A."/>
        </authorList>
    </citation>
    <scope>NUCLEOTIDE SEQUENCE</scope>
</reference>
<evidence type="ECO:0000256" key="1">
    <source>
        <dbReference type="SAM" id="Phobius"/>
    </source>
</evidence>
<keyword evidence="1" id="KW-0812">Transmembrane</keyword>
<feature type="transmembrane region" description="Helical" evidence="1">
    <location>
        <begin position="146"/>
        <end position="167"/>
    </location>
</feature>
<dbReference type="GO" id="GO:0019991">
    <property type="term" value="P:septate junction assembly"/>
    <property type="evidence" value="ECO:0007669"/>
    <property type="project" value="InterPro"/>
</dbReference>
<keyword evidence="1" id="KW-1133">Transmembrane helix</keyword>
<protein>
    <recommendedName>
        <fullName evidence="4">MARVEL domain-containing protein</fullName>
    </recommendedName>
</protein>
<comment type="caution">
    <text evidence="2">The sequence shown here is derived from an EMBL/GenBank/DDBJ whole genome shotgun (WGS) entry which is preliminary data.</text>
</comment>
<feature type="transmembrane region" description="Helical" evidence="1">
    <location>
        <begin position="112"/>
        <end position="134"/>
    </location>
</feature>
<keyword evidence="1" id="KW-0472">Membrane</keyword>
<feature type="transmembrane region" description="Helical" evidence="1">
    <location>
        <begin position="83"/>
        <end position="106"/>
    </location>
</feature>
<sequence length="183" mass="20125">MEENNSPSVSRSNAMALMRFFSVDTDTEVNLPHTTSGIQVPDLVDLWAREFILKVVQLAVGFICIGLYSEGLKIVIDSISSMMFPNVVFSSFLIITGVIILSRLLGCPVPQLLTRIFGILGALLYLASAAVTTYEALTRVDKADLIRIRCLVATAMLSYVNSAVYGLDVYFSVKKTLDFDTKI</sequence>
<dbReference type="EMBL" id="CAKOFQ010006815">
    <property type="protein sequence ID" value="CAH1973803.1"/>
    <property type="molecule type" value="Genomic_DNA"/>
</dbReference>
<feature type="transmembrane region" description="Helical" evidence="1">
    <location>
        <begin position="51"/>
        <end position="71"/>
    </location>
</feature>
<name>A0A9P0KMU5_ACAOB</name>
<dbReference type="Proteomes" id="UP001152888">
    <property type="component" value="Unassembled WGS sequence"/>
</dbReference>
<evidence type="ECO:0000313" key="2">
    <source>
        <dbReference type="EMBL" id="CAH1973803.1"/>
    </source>
</evidence>
<proteinExistence type="predicted"/>
<dbReference type="OrthoDB" id="8187586at2759"/>
<dbReference type="PANTHER" id="PTHR36692:SF2">
    <property type="entry name" value="GEO12064P1"/>
    <property type="match status" value="1"/>
</dbReference>
<dbReference type="PANTHER" id="PTHR36692">
    <property type="entry name" value="PROTEIN SNAKESKIN"/>
    <property type="match status" value="1"/>
</dbReference>
<dbReference type="InterPro" id="IPR038976">
    <property type="entry name" value="Ssk"/>
</dbReference>
<dbReference type="AlphaFoldDB" id="A0A9P0KMU5"/>
<evidence type="ECO:0008006" key="4">
    <source>
        <dbReference type="Google" id="ProtNLM"/>
    </source>
</evidence>
<accession>A0A9P0KMU5</accession>
<organism evidence="2 3">
    <name type="scientific">Acanthoscelides obtectus</name>
    <name type="common">Bean weevil</name>
    <name type="synonym">Bruchus obtectus</name>
    <dbReference type="NCBI Taxonomy" id="200917"/>
    <lineage>
        <taxon>Eukaryota</taxon>
        <taxon>Metazoa</taxon>
        <taxon>Ecdysozoa</taxon>
        <taxon>Arthropoda</taxon>
        <taxon>Hexapoda</taxon>
        <taxon>Insecta</taxon>
        <taxon>Pterygota</taxon>
        <taxon>Neoptera</taxon>
        <taxon>Endopterygota</taxon>
        <taxon>Coleoptera</taxon>
        <taxon>Polyphaga</taxon>
        <taxon>Cucujiformia</taxon>
        <taxon>Chrysomeloidea</taxon>
        <taxon>Chrysomelidae</taxon>
        <taxon>Bruchinae</taxon>
        <taxon>Bruchini</taxon>
        <taxon>Acanthoscelides</taxon>
    </lineage>
</organism>
<gene>
    <name evidence="2" type="ORF">ACAOBT_LOCUS10750</name>
</gene>